<dbReference type="AlphaFoldDB" id="A4I9L6"/>
<evidence type="ECO:0000313" key="3">
    <source>
        <dbReference type="EMBL" id="CAM71519.2"/>
    </source>
</evidence>
<name>A4I9L6_LEIIN</name>
<feature type="region of interest" description="Disordered" evidence="1">
    <location>
        <begin position="2351"/>
        <end position="2384"/>
    </location>
</feature>
<dbReference type="RefSeq" id="XP_001468435.2">
    <property type="nucleotide sequence ID" value="XM_001468398.2"/>
</dbReference>
<evidence type="ECO:0000313" key="4">
    <source>
        <dbReference type="Proteomes" id="UP000008153"/>
    </source>
</evidence>
<reference evidence="3 4" key="1">
    <citation type="journal article" date="2007" name="Nat. Genet.">
        <title>Comparative genomic analysis of three Leishmania species that cause diverse human disease.</title>
        <authorList>
            <person name="Peacock C.S."/>
            <person name="Seeger K."/>
            <person name="Harris D."/>
            <person name="Murphy L."/>
            <person name="Ruiz J.C."/>
            <person name="Quail M.A."/>
            <person name="Peters N."/>
            <person name="Adlem E."/>
            <person name="Tivey A."/>
            <person name="Aslett M."/>
            <person name="Kerhornou A."/>
            <person name="Ivens A."/>
            <person name="Fraser A."/>
            <person name="Rajandream M.A."/>
            <person name="Carver T."/>
            <person name="Norbertczak H."/>
            <person name="Chillingworth T."/>
            <person name="Hance Z."/>
            <person name="Jagels K."/>
            <person name="Moule S."/>
            <person name="Ormond D."/>
            <person name="Rutter S."/>
            <person name="Squares R."/>
            <person name="Whitehead S."/>
            <person name="Rabbinowitsch E."/>
            <person name="Arrowsmith C."/>
            <person name="White B."/>
            <person name="Thurston S."/>
            <person name="Bringaud F."/>
            <person name="Baldauf S.L."/>
            <person name="Faulconbridge A."/>
            <person name="Jeffares D."/>
            <person name="Depledge D.P."/>
            <person name="Oyola S.O."/>
            <person name="Hilley J.D."/>
            <person name="Brito L.O."/>
            <person name="Tosi L.R."/>
            <person name="Barrell B."/>
            <person name="Cruz A.K."/>
            <person name="Mottram J.C."/>
            <person name="Smith D.F."/>
            <person name="Berriman M."/>
        </authorList>
    </citation>
    <scope>NUCLEOTIDE SEQUENCE [LARGE SCALE GENOMIC DNA]</scope>
    <source>
        <strain evidence="3 4">JPCM5</strain>
    </source>
</reference>
<protein>
    <submittedName>
        <fullName evidence="3">Uncharacterized protein</fullName>
    </submittedName>
</protein>
<dbReference type="PANTHER" id="PTHR40738:SF1">
    <property type="entry name" value="MEMBRANE-ASSOCIATED PROTEIN"/>
    <property type="match status" value="1"/>
</dbReference>
<dbReference type="SMR" id="A4I9L6"/>
<feature type="compositionally biased region" description="Low complexity" evidence="1">
    <location>
        <begin position="2370"/>
        <end position="2383"/>
    </location>
</feature>
<feature type="signal peptide" evidence="2">
    <location>
        <begin position="1"/>
        <end position="32"/>
    </location>
</feature>
<accession>A4I9L6</accession>
<keyword evidence="4" id="KW-1185">Reference proteome</keyword>
<evidence type="ECO:0000256" key="2">
    <source>
        <dbReference type="SAM" id="SignalP"/>
    </source>
</evidence>
<dbReference type="InParanoid" id="A4I9L6"/>
<proteinExistence type="predicted"/>
<dbReference type="GeneID" id="5072511"/>
<dbReference type="eggNOG" id="ENOG502SH95">
    <property type="taxonomic scope" value="Eukaryota"/>
</dbReference>
<dbReference type="EMBL" id="FR796466">
    <property type="protein sequence ID" value="CAM71519.2"/>
    <property type="molecule type" value="Genomic_DNA"/>
</dbReference>
<dbReference type="Proteomes" id="UP000008153">
    <property type="component" value="Chromosome 34"/>
</dbReference>
<sequence>MRGAHVRTCARLTALVGVAALFLLATQGPVAAAVGLTTDPVQPLLDVPFFATGTDLSMGSRLFASSDARCTKSVTTACSVKSEVSGSSFRNGTCVFTVSSAALGVTLDTPRTSVPLAHWCVGSPGSAQRVATLQMHKMEVTPEYVLNGEESALNFGSAVPVGTTLGFYADSQCQLLLTGAGPFVITNERTVRFTIMPSSSPLFMCASTITVNGSETPTKLVNAVALATPYTVDPATGVRHQTVVVSSSTQPYAQFYLSTMAHCTDSHPAYQSTTASEMAMKVSVSRGAYFFCGSRDFGENGLYIPASNTFTVLEYDVVPHTLYVDKATVMSFALDAAPVQSTLEAVLSTSDDCSAASSWQSSWSSTMRWTANQLGVYYACVRRKHAAATAGYANIIIATNLPTTTFSPAAPVRGVSMRATLTHVNATNAFFVVGLFDSQDCTTLLVRGIASPSTSATASLAVPLSARDTLYLCVSNPLEAEPTAQDVSVRFHKLHALTPQPFALEYAPLRVGALSTITLDGTVFLAKGTTVALVRADARKEQCGATDIPTFNVFGAAFALGPVTFPEAGDWDVCVREPGASYVAVHRVTVYGKATVEPPGIVAGVEGTIAVSGLPPNAVVFVTSAAECGNEAAVLGRATASGEGAAKITLMYDSVGTLLLCSYYPATAPQPVLQAAGNVRTANPRVAPAVVALTAQKDNPQVLRFVAPGAAVLKGHAAYLLPGESACPSGSHVPGAATALPALQVAAGSDTPHATLELRAAMVGTRYLACVNTNGRFVAAGNVTVVLSAPRLESDPAPLAAGLPASIRLPSTYTSAAQVDTYAIVRGDADCTADLSTLSVLARGTIDSRTGAATPFLVPRDAASPGRLRVCVAPRYSLLDGAGGIGYAAAGELDVAAFAPLSAYAQLGRPASSVAGRPVHTAAAQYLVRCGTAPDDCRASTACVVVSKRYSVGGATLGDLDAPRGNYLLCQSVTVDGVTGTVAADAIVSVVDAFVMSVDADLAQIRAYVPFGATITGGPMGTSFYSVAVQPATVPCSVAVSESQTFVSSESFVIINISATEPQTDVHFCVGPTTTSSRTEVTRATLHHYMSPACIFADTPTTITLPTRSAGTSALLSSSRSAPVAVKGGEKKPLSGSRVSFTIDGCGDNEAVTELFYHEFNDGWSVVRGRMLLIRNGTCKGGASPPSIRTVYAAPGAPISDAGVDTRFLAVSGVGISSGDMSLPGIGVLATGYVPAVDEDAAFHVWAHPIGNPDSLFTTAAATLRVRNWVVTPTHALSRYNATIGAAPLTLLHISDATPSEGTFFSQSQRCDGSLGDAADMGTPTQAAVYSATGVSGQVYVCTLHLQTGAPLAVAKFTSLLLPQVLHASPAVVRGATYAATLQTEGYALQKTSTFLSSNLCAGPLPLQSNAVSTASVLWVSFLAESIAQDVKSVSLCVLTPAGTGVAIANVPVAPGTMWPTQFAVGTAAATIFVPLSPHTTFQLSATATTCIDVGGMPTFTTDADGYAALSLLRASGDALPLGRYAVCAVPPMRAAVAAASPLETIEVVPAAHFSVHGTVFVVDVPSRMELQQDLRAADLIAGFSTTAACSPVTTDHGTWAALSSTAIEVRATVARRSGVFLCAQVPGNGSVVALPHALASPSRIEFLQLAMKLPDGSWDTCTDYLVDQCRPPGSAGSAAADMLTVVHGDCCSYAAQAQAVGSASMASGTCRLRLDAAKVAAYAVGTNFSVCAWNPENSSTCATLHRVTVTRNCKPTNVGRGSRLSSGAVAGIAVGCMVCGAALLALVMWLLWCQRYACAKSSSAQSDEERPSFSELTETESAREERQRHELLWKLLENTAKDVMLSAQGGGKEVAPAKGHTATSPLPSSMRRTRDMEVLQDGTPNCMDGWPDVISKYYSFLDGSDFDYETVSQIPGEGEPSGMDEELEAMLAVPRASALSEELEAKRQAELRAVADRNAKLLALWEERHRMKEEDPIKLKMVVLQEREEWARTALEGRRRRAHYNLTVLFKSSLDYCNALSKKRRSERSELPSDESELLSVGSWDVAPLEPLDYRFGSCVGAPFVSTEFSASVFSLTAGCERSVGVSSALRRPQPPPTETQPFACLRVDLYRRRRFLEFPFVTNSPETLIAYDKNVPVPVFVRGLTLIDLQAFHPAHRWLVDPPKPSGSADHLHDKKGTWAFMAPDSTVPFVRRYLILFKKEFGARERILEADAAFWSHLFWEKRNVPVFSAMEEVEPVYDSHSSRSFCASSLEHRNLSSCESDSDHGGVANHGKRHLQPAEDLWAKEQAAPESIVEQRRVEQELAALTVAKDMSKEEKKKIAAAQTAFRAAQSAERKARVAQKKAEVARRKAEAASQDAKTAKAGFESRSLSRTRQTSSTTVEELMGQELQHIEELRRLGLL</sequence>
<dbReference type="VEuPathDB" id="TriTrypDB:LINF_340009800"/>
<keyword evidence="2" id="KW-0732">Signal</keyword>
<gene>
    <name evidence="3" type="ORF">LINJ_34_0480</name>
</gene>
<reference evidence="3 4" key="2">
    <citation type="journal article" date="2011" name="Genome Res.">
        <title>Chromosome and gene copy number variation allow major structural change between species and strains of Leishmania.</title>
        <authorList>
            <person name="Rogers M.B."/>
            <person name="Hilley J.D."/>
            <person name="Dickens N.J."/>
            <person name="Wilkes J."/>
            <person name="Bates P.A."/>
            <person name="Depledge D.P."/>
            <person name="Harris D."/>
            <person name="Her Y."/>
            <person name="Herzyk P."/>
            <person name="Imamura H."/>
            <person name="Otto T.D."/>
            <person name="Sanders M."/>
            <person name="Seeger K."/>
            <person name="Dujardin J.C."/>
            <person name="Berriman M."/>
            <person name="Smith D.F."/>
            <person name="Hertz-Fowler C."/>
            <person name="Mottram J.C."/>
        </authorList>
    </citation>
    <scope>NUCLEOTIDE SEQUENCE [LARGE SCALE GENOMIC DNA]</scope>
    <source>
        <strain evidence="3 4">JPCM5</strain>
    </source>
</reference>
<feature type="chain" id="PRO_5002670281" evidence="2">
    <location>
        <begin position="33"/>
        <end position="2404"/>
    </location>
</feature>
<organism evidence="3 4">
    <name type="scientific">Leishmania infantum</name>
    <dbReference type="NCBI Taxonomy" id="5671"/>
    <lineage>
        <taxon>Eukaryota</taxon>
        <taxon>Discoba</taxon>
        <taxon>Euglenozoa</taxon>
        <taxon>Kinetoplastea</taxon>
        <taxon>Metakinetoplastina</taxon>
        <taxon>Trypanosomatida</taxon>
        <taxon>Trypanosomatidae</taxon>
        <taxon>Leishmaniinae</taxon>
        <taxon>Leishmania</taxon>
    </lineage>
</organism>
<evidence type="ECO:0000256" key="1">
    <source>
        <dbReference type="SAM" id="MobiDB-lite"/>
    </source>
</evidence>
<dbReference type="PANTHER" id="PTHR40738">
    <property type="entry name" value="MEMBRANE-ASSOCIATED PROTEIN"/>
    <property type="match status" value="1"/>
</dbReference>
<dbReference type="KEGG" id="lif:LINJ_34_0480"/>